<dbReference type="EMBL" id="JAPDHV010000006">
    <property type="protein sequence ID" value="MCW3162181.1"/>
    <property type="molecule type" value="Genomic_DNA"/>
</dbReference>
<dbReference type="RefSeq" id="WP_264744103.1">
    <property type="nucleotide sequence ID" value="NZ_JAPDHV010000006.1"/>
</dbReference>
<evidence type="ECO:0000313" key="2">
    <source>
        <dbReference type="Proteomes" id="UP001163719"/>
    </source>
</evidence>
<dbReference type="Gene3D" id="3.30.470.20">
    <property type="entry name" value="ATP-grasp fold, B domain"/>
    <property type="match status" value="1"/>
</dbReference>
<organism evidence="1 2">
    <name type="scientific">Chryseobacterium oryctis</name>
    <dbReference type="NCBI Taxonomy" id="2952618"/>
    <lineage>
        <taxon>Bacteria</taxon>
        <taxon>Pseudomonadati</taxon>
        <taxon>Bacteroidota</taxon>
        <taxon>Flavobacteriia</taxon>
        <taxon>Flavobacteriales</taxon>
        <taxon>Weeksellaceae</taxon>
        <taxon>Chryseobacterium group</taxon>
        <taxon>Chryseobacterium</taxon>
    </lineage>
</organism>
<dbReference type="Proteomes" id="UP001163719">
    <property type="component" value="Unassembled WGS sequence"/>
</dbReference>
<sequence length="300" mass="35445">MILILSKNQETTTNEVVKWLSLMKKKFIRVHEDEVFEIKVFQKRIFLESSRNRFFLDEITSTWYRRGGLRFNRSHFENESVNNHMDEHQHWLEDYVLKKIESKKTINKQSNSHVNKLLVLEEAKKIGLDIPDFFLASNTNDVALNETIIKPITGNITLDFITQHSDGIMYTTIVEEFEESDFFITFFQEKIEKDFEIRSFYLNGKIWSTAIISQNDEQTKTDFRIYNHNKPNRNVRYVLPKEIEAKICLLMETLDINCGSLDFIKSGNKYYFLEVNSVGHFLGVSSICNYSLEKEIAQYL</sequence>
<proteinExistence type="predicted"/>
<reference evidence="1" key="1">
    <citation type="submission" date="2022-10" db="EMBL/GenBank/DDBJ databases">
        <title>Chryseobacterium babae sp. nov. isolated from the gut of the beetle Oryctes rhinoceros, and Chryseobacterium kimseyorum sp. nov., isolated from a stick insect rearing cage.</title>
        <authorList>
            <person name="Shelomi M."/>
            <person name="Han C.-J."/>
            <person name="Chen W.-M."/>
            <person name="Chen H.-K."/>
            <person name="Liaw S.-J."/>
            <person name="Muhle E."/>
            <person name="Clermont D."/>
        </authorList>
    </citation>
    <scope>NUCLEOTIDE SEQUENCE</scope>
    <source>
        <strain evidence="1">WLa1L2M3</strain>
    </source>
</reference>
<accession>A0ABT3HQY0</accession>
<comment type="caution">
    <text evidence="1">The sequence shown here is derived from an EMBL/GenBank/DDBJ whole genome shotgun (WGS) entry which is preliminary data.</text>
</comment>
<dbReference type="NCBIfam" id="TIGR04192">
    <property type="entry name" value="GRASP_w_spasm"/>
    <property type="match status" value="1"/>
</dbReference>
<dbReference type="SUPFAM" id="SSF56059">
    <property type="entry name" value="Glutathione synthetase ATP-binding domain-like"/>
    <property type="match status" value="1"/>
</dbReference>
<dbReference type="InterPro" id="IPR026455">
    <property type="entry name" value="GRASP_w_spasm"/>
</dbReference>
<protein>
    <submittedName>
        <fullName evidence="1">Grasp-with-spasm system ATP-grasp peptide maturase</fullName>
    </submittedName>
</protein>
<name>A0ABT3HQY0_9FLAO</name>
<keyword evidence="2" id="KW-1185">Reference proteome</keyword>
<evidence type="ECO:0000313" key="1">
    <source>
        <dbReference type="EMBL" id="MCW3162181.1"/>
    </source>
</evidence>
<gene>
    <name evidence="1" type="primary">gwsG</name>
    <name evidence="1" type="ORF">OH806_12990</name>
</gene>
<dbReference type="PANTHER" id="PTHR21621">
    <property type="entry name" value="RIBOSOMAL PROTEIN S6 MODIFICATION PROTEIN"/>
    <property type="match status" value="1"/>
</dbReference>
<dbReference type="PANTHER" id="PTHR21621:SF7">
    <property type="entry name" value="RIBOSOMAL PROTEIN BS6--L-GLUTAMATE LIGASE"/>
    <property type="match status" value="1"/>
</dbReference>